<dbReference type="CDD" id="cd00495">
    <property type="entry name" value="Ribosomal_L25_TL5_CTC"/>
    <property type="match status" value="1"/>
</dbReference>
<dbReference type="GO" id="GO:0003735">
    <property type="term" value="F:structural constituent of ribosome"/>
    <property type="evidence" value="ECO:0007669"/>
    <property type="project" value="InterPro"/>
</dbReference>
<dbReference type="HAMAP" id="MF_01334">
    <property type="entry name" value="Ribosomal_bL25_CTC"/>
    <property type="match status" value="1"/>
</dbReference>
<dbReference type="InterPro" id="IPR020930">
    <property type="entry name" value="Ribosomal_uL5_bac-type"/>
</dbReference>
<keyword evidence="4 5" id="KW-0687">Ribonucleoprotein</keyword>
<evidence type="ECO:0000256" key="2">
    <source>
        <dbReference type="ARBA" id="ARBA00022884"/>
    </source>
</evidence>
<dbReference type="Gene3D" id="2.40.240.10">
    <property type="entry name" value="Ribosomal Protein L25, Chain P"/>
    <property type="match status" value="1"/>
</dbReference>
<dbReference type="SUPFAM" id="SSF50715">
    <property type="entry name" value="Ribosomal protein L25-like"/>
    <property type="match status" value="1"/>
</dbReference>
<dbReference type="PANTHER" id="PTHR33284">
    <property type="entry name" value="RIBOSOMAL PROTEIN L25/GLN-TRNA SYNTHETASE, ANTI-CODON-BINDING DOMAIN-CONTAINING PROTEIN"/>
    <property type="match status" value="1"/>
</dbReference>
<dbReference type="AlphaFoldDB" id="A0A9D9N2H4"/>
<keyword evidence="1 5" id="KW-0699">rRNA-binding</keyword>
<comment type="similarity">
    <text evidence="5">Belongs to the bacterial ribosomal protein bL25 family. CTC subfamily.</text>
</comment>
<keyword evidence="2 5" id="KW-0694">RNA-binding</keyword>
<comment type="function">
    <text evidence="5">This is one of the proteins that binds to the 5S RNA in the ribosome where it forms part of the central protuberance.</text>
</comment>
<accession>A0A9D9N2H4</accession>
<evidence type="ECO:0000256" key="5">
    <source>
        <dbReference type="HAMAP-Rule" id="MF_01334"/>
    </source>
</evidence>
<dbReference type="InterPro" id="IPR001021">
    <property type="entry name" value="Ribosomal_bL25_long"/>
</dbReference>
<dbReference type="InterPro" id="IPR020057">
    <property type="entry name" value="Ribosomal_bL25_b-dom"/>
</dbReference>
<dbReference type="GO" id="GO:0008097">
    <property type="term" value="F:5S rRNA binding"/>
    <property type="evidence" value="ECO:0007669"/>
    <property type="project" value="InterPro"/>
</dbReference>
<evidence type="ECO:0000313" key="9">
    <source>
        <dbReference type="Proteomes" id="UP000823638"/>
    </source>
</evidence>
<evidence type="ECO:0000256" key="3">
    <source>
        <dbReference type="ARBA" id="ARBA00022980"/>
    </source>
</evidence>
<evidence type="ECO:0000259" key="6">
    <source>
        <dbReference type="Pfam" id="PF01386"/>
    </source>
</evidence>
<dbReference type="PANTHER" id="PTHR33284:SF1">
    <property type="entry name" value="RIBOSOMAL PROTEIN L25_GLN-TRNA SYNTHETASE, ANTI-CODON-BINDING DOMAIN-CONTAINING PROTEIN"/>
    <property type="match status" value="1"/>
</dbReference>
<name>A0A9D9N2H4_9SPIR</name>
<keyword evidence="3 5" id="KW-0689">Ribosomal protein</keyword>
<comment type="caution">
    <text evidence="8">The sequence shown here is derived from an EMBL/GenBank/DDBJ whole genome shotgun (WGS) entry which is preliminary data.</text>
</comment>
<evidence type="ECO:0000256" key="4">
    <source>
        <dbReference type="ARBA" id="ARBA00023274"/>
    </source>
</evidence>
<proteinExistence type="inferred from homology"/>
<dbReference type="EMBL" id="JADIMM010000080">
    <property type="protein sequence ID" value="MBO8457952.1"/>
    <property type="molecule type" value="Genomic_DNA"/>
</dbReference>
<dbReference type="InterPro" id="IPR029751">
    <property type="entry name" value="Ribosomal_L25_dom"/>
</dbReference>
<dbReference type="Pfam" id="PF01386">
    <property type="entry name" value="Ribosomal_L25p"/>
    <property type="match status" value="1"/>
</dbReference>
<protein>
    <recommendedName>
        <fullName evidence="5">Large ribosomal subunit protein bL25</fullName>
    </recommendedName>
    <alternativeName>
        <fullName evidence="5">General stress protein CTC</fullName>
    </alternativeName>
</protein>
<dbReference type="Proteomes" id="UP000823638">
    <property type="component" value="Unassembled WGS sequence"/>
</dbReference>
<dbReference type="InterPro" id="IPR020056">
    <property type="entry name" value="Rbsml_bL25/Gln-tRNA_synth_N"/>
</dbReference>
<reference evidence="8" key="1">
    <citation type="submission" date="2020-10" db="EMBL/GenBank/DDBJ databases">
        <authorList>
            <person name="Gilroy R."/>
        </authorList>
    </citation>
    <scope>NUCLEOTIDE SEQUENCE</scope>
    <source>
        <strain evidence="8">10532</strain>
    </source>
</reference>
<sequence>MMEKILKASVRTESGKGVAKRLRREGKIPAVAYDRTGKSTLLVLNQADFVKLNKDVTESTIVTVDADGKDFEAFIKHIDFDILSGLPQHVDFYQVERGKVLRAKVSVVITGNPVGVREGGVLETGITEIDVECLPKDLPPVIKVDVTNLGANQAIHVRDLDVSKDVKVHTPEDSVIAVVKFIRSDVPETPAEATEAAPAEA</sequence>
<dbReference type="GO" id="GO:0022625">
    <property type="term" value="C:cytosolic large ribosomal subunit"/>
    <property type="evidence" value="ECO:0007669"/>
    <property type="project" value="TreeGrafter"/>
</dbReference>
<feature type="domain" description="Large ribosomal subunit protein bL25 L25" evidence="6">
    <location>
        <begin position="6"/>
        <end position="92"/>
    </location>
</feature>
<dbReference type="InterPro" id="IPR037121">
    <property type="entry name" value="Ribosomal_bL25_C"/>
</dbReference>
<feature type="domain" description="Large ribosomal subunit protein bL25 beta" evidence="7">
    <location>
        <begin position="102"/>
        <end position="180"/>
    </location>
</feature>
<organism evidence="8 9">
    <name type="scientific">Candidatus Gallitreponema excrementavium</name>
    <dbReference type="NCBI Taxonomy" id="2840840"/>
    <lineage>
        <taxon>Bacteria</taxon>
        <taxon>Pseudomonadati</taxon>
        <taxon>Spirochaetota</taxon>
        <taxon>Spirochaetia</taxon>
        <taxon>Spirochaetales</taxon>
        <taxon>Candidatus Gallitreponema</taxon>
    </lineage>
</organism>
<gene>
    <name evidence="5" type="primary">rplY</name>
    <name evidence="5" type="synonym">ctc</name>
    <name evidence="8" type="ORF">IAA81_06960</name>
</gene>
<dbReference type="InterPro" id="IPR011035">
    <property type="entry name" value="Ribosomal_bL25/Gln-tRNA_synth"/>
</dbReference>
<dbReference type="GO" id="GO:0006412">
    <property type="term" value="P:translation"/>
    <property type="evidence" value="ECO:0007669"/>
    <property type="project" value="UniProtKB-UniRule"/>
</dbReference>
<evidence type="ECO:0000256" key="1">
    <source>
        <dbReference type="ARBA" id="ARBA00022730"/>
    </source>
</evidence>
<dbReference type="NCBIfam" id="TIGR00731">
    <property type="entry name" value="bL25_bact_ctc"/>
    <property type="match status" value="1"/>
</dbReference>
<reference evidence="8" key="2">
    <citation type="journal article" date="2021" name="PeerJ">
        <title>Extensive microbial diversity within the chicken gut microbiome revealed by metagenomics and culture.</title>
        <authorList>
            <person name="Gilroy R."/>
            <person name="Ravi A."/>
            <person name="Getino M."/>
            <person name="Pursley I."/>
            <person name="Horton D.L."/>
            <person name="Alikhan N.F."/>
            <person name="Baker D."/>
            <person name="Gharbi K."/>
            <person name="Hall N."/>
            <person name="Watson M."/>
            <person name="Adriaenssens E.M."/>
            <person name="Foster-Nyarko E."/>
            <person name="Jarju S."/>
            <person name="Secka A."/>
            <person name="Antonio M."/>
            <person name="Oren A."/>
            <person name="Chaudhuri R.R."/>
            <person name="La Ragione R."/>
            <person name="Hildebrand F."/>
            <person name="Pallen M.J."/>
        </authorList>
    </citation>
    <scope>NUCLEOTIDE SEQUENCE</scope>
    <source>
        <strain evidence="8">10532</strain>
    </source>
</reference>
<dbReference type="Gene3D" id="2.170.120.20">
    <property type="entry name" value="Ribosomal protein L25, beta domain"/>
    <property type="match status" value="1"/>
</dbReference>
<evidence type="ECO:0000313" key="8">
    <source>
        <dbReference type="EMBL" id="MBO8457952.1"/>
    </source>
</evidence>
<evidence type="ECO:0000259" key="7">
    <source>
        <dbReference type="Pfam" id="PF14693"/>
    </source>
</evidence>
<comment type="subunit">
    <text evidence="5">Part of the 50S ribosomal subunit; part of the 5S rRNA/L5/L18/L25 subcomplex. Contacts the 5S rRNA. Binds to the 5S rRNA independently of L5 and L18.</text>
</comment>
<dbReference type="Pfam" id="PF14693">
    <property type="entry name" value="Ribosomal_TL5_C"/>
    <property type="match status" value="1"/>
</dbReference>